<evidence type="ECO:0000256" key="6">
    <source>
        <dbReference type="ARBA" id="ARBA00023136"/>
    </source>
</evidence>
<evidence type="ECO:0000256" key="3">
    <source>
        <dbReference type="ARBA" id="ARBA00022692"/>
    </source>
</evidence>
<keyword evidence="3 7" id="KW-0812">Transmembrane</keyword>
<dbReference type="Proteomes" id="UP000017836">
    <property type="component" value="Unassembled WGS sequence"/>
</dbReference>
<keyword evidence="7" id="KW-0150">Chloroplast</keyword>
<gene>
    <name evidence="8" type="ORF">AMTR_s00066p00198290</name>
</gene>
<dbReference type="InterPro" id="IPR005691">
    <property type="entry name" value="Tic20"/>
</dbReference>
<evidence type="ECO:0000313" key="9">
    <source>
        <dbReference type="Proteomes" id="UP000017836"/>
    </source>
</evidence>
<comment type="subcellular location">
    <subcellularLocation>
        <location evidence="1">Plastid</location>
        <location evidence="1">Chloroplast inner membrane</location>
        <topology evidence="1">Multi-pass membrane protein</topology>
    </subcellularLocation>
    <subcellularLocation>
        <location evidence="7">Plastid</location>
        <location evidence="7">Chloroplast membrane</location>
        <topology evidence="7">Multi-pass membrane protein</topology>
    </subcellularLocation>
</comment>
<keyword evidence="9" id="KW-1185">Reference proteome</keyword>
<evidence type="ECO:0000256" key="1">
    <source>
        <dbReference type="ARBA" id="ARBA00004478"/>
    </source>
</evidence>
<dbReference type="Gramene" id="ERN20347">
    <property type="protein sequence ID" value="ERN20347"/>
    <property type="gene ID" value="AMTR_s00066p00198290"/>
</dbReference>
<organism evidence="8 9">
    <name type="scientific">Amborella trichopoda</name>
    <dbReference type="NCBI Taxonomy" id="13333"/>
    <lineage>
        <taxon>Eukaryota</taxon>
        <taxon>Viridiplantae</taxon>
        <taxon>Streptophyta</taxon>
        <taxon>Embryophyta</taxon>
        <taxon>Tracheophyta</taxon>
        <taxon>Spermatophyta</taxon>
        <taxon>Magnoliopsida</taxon>
        <taxon>Amborellales</taxon>
        <taxon>Amborellaceae</taxon>
        <taxon>Amborella</taxon>
    </lineage>
</organism>
<dbReference type="PANTHER" id="PTHR33510:SF5">
    <property type="entry name" value="PROTEIN TIC 20-II, CHLOROPLASTIC"/>
    <property type="match status" value="1"/>
</dbReference>
<evidence type="ECO:0000256" key="4">
    <source>
        <dbReference type="ARBA" id="ARBA00022780"/>
    </source>
</evidence>
<dbReference type="Pfam" id="PF16166">
    <property type="entry name" value="TIC20"/>
    <property type="match status" value="1"/>
</dbReference>
<keyword evidence="6 7" id="KW-0472">Membrane</keyword>
<dbReference type="GO" id="GO:0009706">
    <property type="term" value="C:chloroplast inner membrane"/>
    <property type="evidence" value="ECO:0000318"/>
    <property type="project" value="GO_Central"/>
</dbReference>
<evidence type="ECO:0000256" key="2">
    <source>
        <dbReference type="ARBA" id="ARBA00009596"/>
    </source>
</evidence>
<dbReference type="AlphaFoldDB" id="U5DFU7"/>
<keyword evidence="7" id="KW-0934">Plastid</keyword>
<accession>U5DFU7</accession>
<dbReference type="HOGENOM" id="CLU_094758_0_0_1"/>
<feature type="transmembrane region" description="Helical" evidence="7">
    <location>
        <begin position="12"/>
        <end position="32"/>
    </location>
</feature>
<evidence type="ECO:0000256" key="5">
    <source>
        <dbReference type="ARBA" id="ARBA00022989"/>
    </source>
</evidence>
<sequence length="157" mass="17701">MSYGTVPAIERLISATSYLLPFFNGLHYGRYIFMRFPKLELVFEPLFPLISAYRSVPYASFVAFFALYLAVVRNPNFSRYVRFNAMQALFLDVLLVVPLLLERIFSPSSGLGFRLVILGHNFIFMLLVSCFAYCVGYCVIGRTPALPFVAKAAGAQI</sequence>
<keyword evidence="4" id="KW-1001">Plastid inner membrane</keyword>
<protein>
    <recommendedName>
        <fullName evidence="7">Protein TIC 20</fullName>
    </recommendedName>
</protein>
<evidence type="ECO:0000313" key="8">
    <source>
        <dbReference type="EMBL" id="ERN20347.1"/>
    </source>
</evidence>
<dbReference type="OMA" id="KLMVWGH"/>
<reference evidence="9" key="1">
    <citation type="journal article" date="2013" name="Science">
        <title>The Amborella genome and the evolution of flowering plants.</title>
        <authorList>
            <consortium name="Amborella Genome Project"/>
        </authorList>
    </citation>
    <scope>NUCLEOTIDE SEQUENCE [LARGE SCALE GENOMIC DNA]</scope>
</reference>
<evidence type="ECO:0000256" key="7">
    <source>
        <dbReference type="RuleBase" id="RU367003"/>
    </source>
</evidence>
<dbReference type="eggNOG" id="ENOG502QUSD">
    <property type="taxonomic scope" value="Eukaryota"/>
</dbReference>
<comment type="function">
    <text evidence="7">Involved in protein precursor import into chloroplasts.</text>
</comment>
<feature type="transmembrane region" description="Helical" evidence="7">
    <location>
        <begin position="52"/>
        <end position="71"/>
    </location>
</feature>
<dbReference type="STRING" id="13333.U5DFU7"/>
<feature type="transmembrane region" description="Helical" evidence="7">
    <location>
        <begin position="83"/>
        <end position="101"/>
    </location>
</feature>
<dbReference type="GO" id="GO:0008320">
    <property type="term" value="F:protein transmembrane transporter activity"/>
    <property type="evidence" value="ECO:0000318"/>
    <property type="project" value="GO_Central"/>
</dbReference>
<feature type="transmembrane region" description="Helical" evidence="7">
    <location>
        <begin position="121"/>
        <end position="140"/>
    </location>
</feature>
<keyword evidence="5 7" id="KW-1133">Transmembrane helix</keyword>
<name>U5DFU7_AMBTC</name>
<proteinExistence type="inferred from homology"/>
<comment type="similarity">
    <text evidence="2 7">Belongs to the Tic20 family.</text>
</comment>
<dbReference type="EMBL" id="KI392060">
    <property type="protein sequence ID" value="ERN20347.1"/>
    <property type="molecule type" value="Genomic_DNA"/>
</dbReference>
<dbReference type="GO" id="GO:0045037">
    <property type="term" value="P:protein import into chloroplast stroma"/>
    <property type="evidence" value="ECO:0000318"/>
    <property type="project" value="GO_Central"/>
</dbReference>
<dbReference type="PANTHER" id="PTHR33510">
    <property type="entry name" value="PROTEIN TIC 20-II, CHLOROPLASTIC"/>
    <property type="match status" value="1"/>
</dbReference>